<evidence type="ECO:0000313" key="2">
    <source>
        <dbReference type="EMBL" id="VEN53708.1"/>
    </source>
</evidence>
<feature type="region of interest" description="Disordered" evidence="1">
    <location>
        <begin position="1"/>
        <end position="53"/>
    </location>
</feature>
<feature type="compositionally biased region" description="Polar residues" evidence="1">
    <location>
        <begin position="1"/>
        <end position="18"/>
    </location>
</feature>
<protein>
    <submittedName>
        <fullName evidence="2">Uncharacterized protein</fullName>
    </submittedName>
</protein>
<keyword evidence="3" id="KW-1185">Reference proteome</keyword>
<name>A0A653D0Q1_CALMS</name>
<dbReference type="Proteomes" id="UP000410492">
    <property type="component" value="Unassembled WGS sequence"/>
</dbReference>
<dbReference type="EMBL" id="CAACVG010009615">
    <property type="protein sequence ID" value="VEN53708.1"/>
    <property type="molecule type" value="Genomic_DNA"/>
</dbReference>
<gene>
    <name evidence="2" type="ORF">CALMAC_LOCUS13422</name>
</gene>
<sequence>MTRNSLTMAEVSGSNSDKASTEPLNKELNSSTDSLEEKNPDIIPQNNAEDEYQDEERAFERLNNITIRSYSRIQSPNNQLKNENYITKVLQSLLDVSSSRTPTITSTLPRTVTATRF</sequence>
<dbReference type="AlphaFoldDB" id="A0A653D0Q1"/>
<evidence type="ECO:0000256" key="1">
    <source>
        <dbReference type="SAM" id="MobiDB-lite"/>
    </source>
</evidence>
<reference evidence="2 3" key="1">
    <citation type="submission" date="2019-01" db="EMBL/GenBank/DDBJ databases">
        <authorList>
            <person name="Sayadi A."/>
        </authorList>
    </citation>
    <scope>NUCLEOTIDE SEQUENCE [LARGE SCALE GENOMIC DNA]</scope>
</reference>
<dbReference type="OrthoDB" id="8825892at2759"/>
<organism evidence="2 3">
    <name type="scientific">Callosobruchus maculatus</name>
    <name type="common">Southern cowpea weevil</name>
    <name type="synonym">Pulse bruchid</name>
    <dbReference type="NCBI Taxonomy" id="64391"/>
    <lineage>
        <taxon>Eukaryota</taxon>
        <taxon>Metazoa</taxon>
        <taxon>Ecdysozoa</taxon>
        <taxon>Arthropoda</taxon>
        <taxon>Hexapoda</taxon>
        <taxon>Insecta</taxon>
        <taxon>Pterygota</taxon>
        <taxon>Neoptera</taxon>
        <taxon>Endopterygota</taxon>
        <taxon>Coleoptera</taxon>
        <taxon>Polyphaga</taxon>
        <taxon>Cucujiformia</taxon>
        <taxon>Chrysomeloidea</taxon>
        <taxon>Chrysomelidae</taxon>
        <taxon>Bruchinae</taxon>
        <taxon>Bruchini</taxon>
        <taxon>Callosobruchus</taxon>
    </lineage>
</organism>
<proteinExistence type="predicted"/>
<accession>A0A653D0Q1</accession>
<evidence type="ECO:0000313" key="3">
    <source>
        <dbReference type="Proteomes" id="UP000410492"/>
    </source>
</evidence>